<proteinExistence type="predicted"/>
<reference evidence="1" key="2">
    <citation type="journal article" date="2015" name="Data Brief">
        <title>Shoot transcriptome of the giant reed, Arundo donax.</title>
        <authorList>
            <person name="Barrero R.A."/>
            <person name="Guerrero F.D."/>
            <person name="Moolhuijzen P."/>
            <person name="Goolsby J.A."/>
            <person name="Tidwell J."/>
            <person name="Bellgard S.E."/>
            <person name="Bellgard M.I."/>
        </authorList>
    </citation>
    <scope>NUCLEOTIDE SEQUENCE</scope>
    <source>
        <tissue evidence="1">Shoot tissue taken approximately 20 cm above the soil surface</tissue>
    </source>
</reference>
<reference evidence="1" key="1">
    <citation type="submission" date="2014-09" db="EMBL/GenBank/DDBJ databases">
        <authorList>
            <person name="Magalhaes I.L.F."/>
            <person name="Oliveira U."/>
            <person name="Santos F.R."/>
            <person name="Vidigal T.H.D.A."/>
            <person name="Brescovit A.D."/>
            <person name="Santos A.J."/>
        </authorList>
    </citation>
    <scope>NUCLEOTIDE SEQUENCE</scope>
    <source>
        <tissue evidence="1">Shoot tissue taken approximately 20 cm above the soil surface</tissue>
    </source>
</reference>
<sequence length="40" mass="4669">MLQRQVMQQVACNKVIRRLYTQFFCDAYLQDASSIGDRAT</sequence>
<protein>
    <submittedName>
        <fullName evidence="1">Uncharacterized protein</fullName>
    </submittedName>
</protein>
<evidence type="ECO:0000313" key="1">
    <source>
        <dbReference type="EMBL" id="JAE05331.1"/>
    </source>
</evidence>
<name>A0A0A9F5A1_ARUDO</name>
<accession>A0A0A9F5A1</accession>
<organism evidence="1">
    <name type="scientific">Arundo donax</name>
    <name type="common">Giant reed</name>
    <name type="synonym">Donax arundinaceus</name>
    <dbReference type="NCBI Taxonomy" id="35708"/>
    <lineage>
        <taxon>Eukaryota</taxon>
        <taxon>Viridiplantae</taxon>
        <taxon>Streptophyta</taxon>
        <taxon>Embryophyta</taxon>
        <taxon>Tracheophyta</taxon>
        <taxon>Spermatophyta</taxon>
        <taxon>Magnoliopsida</taxon>
        <taxon>Liliopsida</taxon>
        <taxon>Poales</taxon>
        <taxon>Poaceae</taxon>
        <taxon>PACMAD clade</taxon>
        <taxon>Arundinoideae</taxon>
        <taxon>Arundineae</taxon>
        <taxon>Arundo</taxon>
    </lineage>
</organism>
<dbReference type="EMBL" id="GBRH01192565">
    <property type="protein sequence ID" value="JAE05331.1"/>
    <property type="molecule type" value="Transcribed_RNA"/>
</dbReference>
<dbReference type="AlphaFoldDB" id="A0A0A9F5A1"/>